<feature type="compositionally biased region" description="Low complexity" evidence="1">
    <location>
        <begin position="127"/>
        <end position="139"/>
    </location>
</feature>
<dbReference type="EMBL" id="JAVFHQ010000008">
    <property type="protein sequence ID" value="KAK4548144.1"/>
    <property type="molecule type" value="Genomic_DNA"/>
</dbReference>
<accession>A0AAV9JU88</accession>
<sequence>MAGVTPGEREDHSKVMGGLGVQMDRLDRHESELFGQIMAIKQQKRQVEKQKEDEIASFEQKRRQTQVQVTQAMQTTSPSQRTSTQANVVVDLTDSPPLQPVVGVKRERSPSPASGEMNAGAHHFQQRQRAAPGQQRSQPGVNMEKKKRTGGTKGRVNHRSGHHAVIADTHPTVITMPNTDGAIELRCDICGGNAHPRGEEWTKGLSGFVGHFQMCHRGELAPNEYYSQDSIIERCTVYRLSQEEVEAVQAGDPQAYVVKMIPGAGRDAAAARGQRGLGTKAAAFDPNRYGRSAEEEVPAQAKKAGGMKVDRR</sequence>
<evidence type="ECO:0000313" key="3">
    <source>
        <dbReference type="Proteomes" id="UP001324427"/>
    </source>
</evidence>
<feature type="region of interest" description="Disordered" evidence="1">
    <location>
        <begin position="271"/>
        <end position="312"/>
    </location>
</feature>
<keyword evidence="3" id="KW-1185">Reference proteome</keyword>
<reference evidence="2 3" key="1">
    <citation type="submission" date="2021-11" db="EMBL/GenBank/DDBJ databases">
        <title>Black yeast isolated from Biological Soil Crust.</title>
        <authorList>
            <person name="Kurbessoian T."/>
        </authorList>
    </citation>
    <scope>NUCLEOTIDE SEQUENCE [LARGE SCALE GENOMIC DNA]</scope>
    <source>
        <strain evidence="2 3">CCFEE 5522</strain>
    </source>
</reference>
<proteinExistence type="predicted"/>
<comment type="caution">
    <text evidence="2">The sequence shown here is derived from an EMBL/GenBank/DDBJ whole genome shotgun (WGS) entry which is preliminary data.</text>
</comment>
<feature type="region of interest" description="Disordered" evidence="1">
    <location>
        <begin position="48"/>
        <end position="158"/>
    </location>
</feature>
<evidence type="ECO:0000313" key="2">
    <source>
        <dbReference type="EMBL" id="KAK4548144.1"/>
    </source>
</evidence>
<feature type="compositionally biased region" description="Basic residues" evidence="1">
    <location>
        <begin position="145"/>
        <end position="158"/>
    </location>
</feature>
<feature type="compositionally biased region" description="Low complexity" evidence="1">
    <location>
        <begin position="65"/>
        <end position="85"/>
    </location>
</feature>
<dbReference type="Proteomes" id="UP001324427">
    <property type="component" value="Unassembled WGS sequence"/>
</dbReference>
<dbReference type="AlphaFoldDB" id="A0AAV9JU88"/>
<organism evidence="2 3">
    <name type="scientific">Oleoguttula mirabilis</name>
    <dbReference type="NCBI Taxonomy" id="1507867"/>
    <lineage>
        <taxon>Eukaryota</taxon>
        <taxon>Fungi</taxon>
        <taxon>Dikarya</taxon>
        <taxon>Ascomycota</taxon>
        <taxon>Pezizomycotina</taxon>
        <taxon>Dothideomycetes</taxon>
        <taxon>Dothideomycetidae</taxon>
        <taxon>Mycosphaerellales</taxon>
        <taxon>Teratosphaeriaceae</taxon>
        <taxon>Oleoguttula</taxon>
    </lineage>
</organism>
<protein>
    <submittedName>
        <fullName evidence="2">Uncharacterized protein</fullName>
    </submittedName>
</protein>
<name>A0AAV9JU88_9PEZI</name>
<feature type="compositionally biased region" description="Basic and acidic residues" evidence="1">
    <location>
        <begin position="48"/>
        <end position="62"/>
    </location>
</feature>
<gene>
    <name evidence="2" type="ORF">LTR36_010013</name>
</gene>
<evidence type="ECO:0000256" key="1">
    <source>
        <dbReference type="SAM" id="MobiDB-lite"/>
    </source>
</evidence>